<dbReference type="Gene3D" id="3.30.710.10">
    <property type="entry name" value="Potassium Channel Kv1.1, Chain A"/>
    <property type="match status" value="1"/>
</dbReference>
<dbReference type="EMBL" id="SOSA01000506">
    <property type="protein sequence ID" value="THC90567.1"/>
    <property type="molecule type" value="Genomic_DNA"/>
</dbReference>
<sequence length="157" mass="18059">MEGTFGSCIASPLFTFQIGLEKREFTVYTYALASLSPSLDRLMNGAMIEAKTRRVDWSDVDEDTFVRLCEYAYLHDYTPPSPHQMADWPVALEDTKSVHVKIKKKSKKKLAFPEEWSFDAEPIPEPEPESEYLMQPEAEGSPADEDRLLYKEKSIWT</sequence>
<reference evidence="2 3" key="1">
    <citation type="submission" date="2019-03" db="EMBL/GenBank/DDBJ databases">
        <title>The genome sequence of a newly discovered highly antifungal drug resistant Aspergillus species, Aspergillus tanneri NIH 1004.</title>
        <authorList>
            <person name="Mounaud S."/>
            <person name="Singh I."/>
            <person name="Joardar V."/>
            <person name="Pakala S."/>
            <person name="Pakala S."/>
            <person name="Venepally P."/>
            <person name="Hoover J."/>
            <person name="Nierman W."/>
            <person name="Chung J."/>
            <person name="Losada L."/>
        </authorList>
    </citation>
    <scope>NUCLEOTIDE SEQUENCE [LARGE SCALE GENOMIC DNA]</scope>
    <source>
        <strain evidence="2 3">NIH1004</strain>
    </source>
</reference>
<name>A0A4S3J8N7_9EURO</name>
<feature type="compositionally biased region" description="Basic and acidic residues" evidence="1">
    <location>
        <begin position="144"/>
        <end position="157"/>
    </location>
</feature>
<dbReference type="STRING" id="1220188.A0A4S3J8N7"/>
<gene>
    <name evidence="2" type="ORF">EYZ11_009968</name>
</gene>
<evidence type="ECO:0008006" key="4">
    <source>
        <dbReference type="Google" id="ProtNLM"/>
    </source>
</evidence>
<dbReference type="VEuPathDB" id="FungiDB:EYZ11_009968"/>
<protein>
    <recommendedName>
        <fullName evidence="4">BTB domain-containing protein</fullName>
    </recommendedName>
</protein>
<organism evidence="2 3">
    <name type="scientific">Aspergillus tanneri</name>
    <dbReference type="NCBI Taxonomy" id="1220188"/>
    <lineage>
        <taxon>Eukaryota</taxon>
        <taxon>Fungi</taxon>
        <taxon>Dikarya</taxon>
        <taxon>Ascomycota</taxon>
        <taxon>Pezizomycotina</taxon>
        <taxon>Eurotiomycetes</taxon>
        <taxon>Eurotiomycetidae</taxon>
        <taxon>Eurotiales</taxon>
        <taxon>Aspergillaceae</taxon>
        <taxon>Aspergillus</taxon>
        <taxon>Aspergillus subgen. Circumdati</taxon>
    </lineage>
</organism>
<evidence type="ECO:0000313" key="3">
    <source>
        <dbReference type="Proteomes" id="UP000308092"/>
    </source>
</evidence>
<evidence type="ECO:0000256" key="1">
    <source>
        <dbReference type="SAM" id="MobiDB-lite"/>
    </source>
</evidence>
<dbReference type="SUPFAM" id="SSF54695">
    <property type="entry name" value="POZ domain"/>
    <property type="match status" value="1"/>
</dbReference>
<proteinExistence type="predicted"/>
<evidence type="ECO:0000313" key="2">
    <source>
        <dbReference type="EMBL" id="THC90567.1"/>
    </source>
</evidence>
<accession>A0A4S3J8N7</accession>
<feature type="region of interest" description="Disordered" evidence="1">
    <location>
        <begin position="118"/>
        <end position="157"/>
    </location>
</feature>
<dbReference type="Proteomes" id="UP000308092">
    <property type="component" value="Unassembled WGS sequence"/>
</dbReference>
<comment type="caution">
    <text evidence="2">The sequence shown here is derived from an EMBL/GenBank/DDBJ whole genome shotgun (WGS) entry which is preliminary data.</text>
</comment>
<feature type="compositionally biased region" description="Acidic residues" evidence="1">
    <location>
        <begin position="118"/>
        <end position="130"/>
    </location>
</feature>
<dbReference type="InterPro" id="IPR011333">
    <property type="entry name" value="SKP1/BTB/POZ_sf"/>
</dbReference>
<dbReference type="AlphaFoldDB" id="A0A4S3J8N7"/>
<keyword evidence="3" id="KW-1185">Reference proteome</keyword>